<dbReference type="PROSITE" id="PS51900">
    <property type="entry name" value="CB"/>
    <property type="match status" value="1"/>
</dbReference>
<dbReference type="InterPro" id="IPR011010">
    <property type="entry name" value="DNA_brk_join_enz"/>
</dbReference>
<dbReference type="InterPro" id="IPR050090">
    <property type="entry name" value="Tyrosine_recombinase_XerCD"/>
</dbReference>
<reference evidence="8" key="1">
    <citation type="journal article" date="2019" name="Front. Microbiol.">
        <title>Sequencing and Genomic Diversity Analysis of IncHI5 Plasmids.</title>
        <authorList>
            <person name="Liang Q."/>
            <person name="Jiang X."/>
            <person name="Hu L."/>
            <person name="Yin Z."/>
            <person name="Gao B."/>
            <person name="Zhao Y."/>
            <person name="Yang W."/>
            <person name="Yang H."/>
            <person name="Tong Y."/>
            <person name="Li W."/>
            <person name="Jiang L."/>
            <person name="Zhou D."/>
        </authorList>
    </citation>
    <scope>NUCLEOTIDE SEQUENCE</scope>
    <source>
        <strain evidence="8">A324</strain>
        <plasmid evidence="8">pA324-IMP</plasmid>
    </source>
</reference>
<feature type="domain" description="Core-binding (CB)" evidence="7">
    <location>
        <begin position="9"/>
        <end position="96"/>
    </location>
</feature>
<keyword evidence="3 5" id="KW-0238">DNA-binding</keyword>
<dbReference type="InterPro" id="IPR013762">
    <property type="entry name" value="Integrase-like_cat_sf"/>
</dbReference>
<geneLocation type="plasmid" evidence="8">
    <name>pA324-IMP</name>
</geneLocation>
<dbReference type="SUPFAM" id="SSF47823">
    <property type="entry name" value="lambda integrase-like, N-terminal domain"/>
    <property type="match status" value="1"/>
</dbReference>
<dbReference type="InterPro" id="IPR002104">
    <property type="entry name" value="Integrase_catalytic"/>
</dbReference>
<dbReference type="GO" id="GO:0015074">
    <property type="term" value="P:DNA integration"/>
    <property type="evidence" value="ECO:0007669"/>
    <property type="project" value="UniProtKB-KW"/>
</dbReference>
<dbReference type="GO" id="GO:0006310">
    <property type="term" value="P:DNA recombination"/>
    <property type="evidence" value="ECO:0007669"/>
    <property type="project" value="UniProtKB-KW"/>
</dbReference>
<organism evidence="8">
    <name type="scientific">Klebsiella pneumoniae</name>
    <dbReference type="NCBI Taxonomy" id="573"/>
    <lineage>
        <taxon>Bacteria</taxon>
        <taxon>Pseudomonadati</taxon>
        <taxon>Pseudomonadota</taxon>
        <taxon>Gammaproteobacteria</taxon>
        <taxon>Enterobacterales</taxon>
        <taxon>Enterobacteriaceae</taxon>
        <taxon>Klebsiella/Raoultella group</taxon>
        <taxon>Klebsiella</taxon>
        <taxon>Klebsiella pneumoniae complex</taxon>
    </lineage>
</organism>
<feature type="domain" description="Tyr recombinase" evidence="6">
    <location>
        <begin position="127"/>
        <end position="310"/>
    </location>
</feature>
<dbReference type="SUPFAM" id="SSF56349">
    <property type="entry name" value="DNA breaking-rejoining enzymes"/>
    <property type="match status" value="1"/>
</dbReference>
<dbReference type="InterPro" id="IPR010998">
    <property type="entry name" value="Integrase_recombinase_N"/>
</dbReference>
<dbReference type="Pfam" id="PF00589">
    <property type="entry name" value="Phage_integrase"/>
    <property type="match status" value="1"/>
</dbReference>
<dbReference type="PANTHER" id="PTHR30349">
    <property type="entry name" value="PHAGE INTEGRASE-RELATED"/>
    <property type="match status" value="1"/>
</dbReference>
<evidence type="ECO:0000259" key="6">
    <source>
        <dbReference type="PROSITE" id="PS51898"/>
    </source>
</evidence>
<keyword evidence="1" id="KW-0159">Chromosome partition</keyword>
<dbReference type="EMBL" id="MF344566">
    <property type="protein sequence ID" value="AVE19864.1"/>
    <property type="molecule type" value="Genomic_DNA"/>
</dbReference>
<dbReference type="CDD" id="cd00397">
    <property type="entry name" value="DNA_BRE_C"/>
    <property type="match status" value="1"/>
</dbReference>
<dbReference type="RefSeq" id="WP_224108788.1">
    <property type="nucleotide sequence ID" value="NZ_JAFKND010000052.1"/>
</dbReference>
<sequence length="332" mass="37564">MMVSNPLFTASMHLVEQWLGLLTDLGRADATIKAYRGALTHYLRYCEANSLHPPSARFEDFSAYLRPQLPGMALPAASATLQLRISAIRLWYEYLYYQDLCETSPIPRAMLPSPVFSGRGLVPRITRLPSIPDDHNWFTLLQQAASATLRDRLMLALAYYGALRRAEVTALQVDDLDPGHRLIRIRAETTKNHRERIVCYSPTITPVLAAHLQQLRHSGFFGGALFRSVSDRNHGMPLSIWSWSKTVRKWRDQAGLADFSTHTFRHLRLTHLARAGWKLHELAAYAGHRDPRTTQVYLHLSGTDLSARMAGAVAELDRKVAGLVFSDRRILL</sequence>
<keyword evidence="2" id="KW-0229">DNA integration</keyword>
<evidence type="ECO:0000256" key="2">
    <source>
        <dbReference type="ARBA" id="ARBA00022908"/>
    </source>
</evidence>
<keyword evidence="4" id="KW-0233">DNA recombination</keyword>
<dbReference type="PANTHER" id="PTHR30349:SF81">
    <property type="entry name" value="TYROSINE RECOMBINASE XERC"/>
    <property type="match status" value="1"/>
</dbReference>
<dbReference type="InterPro" id="IPR044068">
    <property type="entry name" value="CB"/>
</dbReference>
<dbReference type="GO" id="GO:0003677">
    <property type="term" value="F:DNA binding"/>
    <property type="evidence" value="ECO:0007669"/>
    <property type="project" value="UniProtKB-UniRule"/>
</dbReference>
<evidence type="ECO:0000259" key="7">
    <source>
        <dbReference type="PROSITE" id="PS51900"/>
    </source>
</evidence>
<evidence type="ECO:0000256" key="3">
    <source>
        <dbReference type="ARBA" id="ARBA00023125"/>
    </source>
</evidence>
<dbReference type="Gene3D" id="1.10.443.10">
    <property type="entry name" value="Intergrase catalytic core"/>
    <property type="match status" value="1"/>
</dbReference>
<evidence type="ECO:0000256" key="4">
    <source>
        <dbReference type="ARBA" id="ARBA00023172"/>
    </source>
</evidence>
<dbReference type="PROSITE" id="PS51898">
    <property type="entry name" value="TYR_RECOMBINASE"/>
    <property type="match status" value="1"/>
</dbReference>
<evidence type="ECO:0000313" key="8">
    <source>
        <dbReference type="EMBL" id="AVE19864.1"/>
    </source>
</evidence>
<dbReference type="GO" id="GO:0007059">
    <property type="term" value="P:chromosome segregation"/>
    <property type="evidence" value="ECO:0007669"/>
    <property type="project" value="UniProtKB-KW"/>
</dbReference>
<accession>A0A2L1KCR2</accession>
<proteinExistence type="predicted"/>
<evidence type="ECO:0000256" key="1">
    <source>
        <dbReference type="ARBA" id="ARBA00022829"/>
    </source>
</evidence>
<evidence type="ECO:0000256" key="5">
    <source>
        <dbReference type="PROSITE-ProRule" id="PRU01248"/>
    </source>
</evidence>
<name>A0A2L1KCR2_KLEPN</name>
<protein>
    <submittedName>
        <fullName evidence="8">Site-specific recombinase XerD1</fullName>
    </submittedName>
</protein>
<keyword evidence="8" id="KW-0614">Plasmid</keyword>
<dbReference type="AlphaFoldDB" id="A0A2L1KCR2"/>
<dbReference type="Gene3D" id="1.10.150.130">
    <property type="match status" value="1"/>
</dbReference>
<gene>
    <name evidence="8" type="primary">xerD1</name>
</gene>